<proteinExistence type="predicted"/>
<name>A0ABV4WBV6_9GAMM</name>
<protein>
    <recommendedName>
        <fullName evidence="3">Morphogenetic protein</fullName>
    </recommendedName>
</protein>
<keyword evidence="2" id="KW-1185">Reference proteome</keyword>
<dbReference type="EMBL" id="JBHFLD010000036">
    <property type="protein sequence ID" value="MFB2717552.1"/>
    <property type="molecule type" value="Genomic_DNA"/>
</dbReference>
<dbReference type="Proteomes" id="UP001576762">
    <property type="component" value="Unassembled WGS sequence"/>
</dbReference>
<gene>
    <name evidence="1" type="ORF">ACE05E_18905</name>
</gene>
<comment type="caution">
    <text evidence="1">The sequence shown here is derived from an EMBL/GenBank/DDBJ whole genome shotgun (WGS) entry which is preliminary data.</text>
</comment>
<sequence length="211" mass="24612">MSNEKPILFNDDMIRAILEGRKTQTRRIAKNVVFDSRFRSKWKAVHKHTEVAIDTPPAMLGDVCPYGQLSDRLWVREAHAFVPMPAYRCSTGIYQKINPSDDYEACVYRENFDRARSFPWRPSIHMPRWASRITLEITGVRVERLQEISEEDARAEGVPGEKEAAAAGLDWYDKPRRAFRFLWQSINGPDSWDANPWVWVVEFKRVDQRGV</sequence>
<evidence type="ECO:0008006" key="3">
    <source>
        <dbReference type="Google" id="ProtNLM"/>
    </source>
</evidence>
<dbReference type="RefSeq" id="WP_374815866.1">
    <property type="nucleotide sequence ID" value="NZ_JBHFLD010000036.1"/>
</dbReference>
<reference evidence="1 2" key="1">
    <citation type="submission" date="2024-09" db="EMBL/GenBank/DDBJ databases">
        <title>Draft genome sequences of 6 high pH adapted Marinobacter shengliensis sp. isolated from Mariana forearc serpentinite mud volcanoes.</title>
        <authorList>
            <person name="Elkassas S."/>
            <person name="Serres M."/>
            <person name="Michael N."/>
            <person name="Amina P."/>
            <person name="Teodora Z."/>
            <person name="Julie H."/>
        </authorList>
    </citation>
    <scope>NUCLEOTIDE SEQUENCE [LARGE SCALE GENOMIC DNA]</scope>
    <source>
        <strain evidence="1 2">EB4</strain>
    </source>
</reference>
<organism evidence="1 2">
    <name type="scientific">Marinobacter shengliensis</name>
    <dbReference type="NCBI Taxonomy" id="1389223"/>
    <lineage>
        <taxon>Bacteria</taxon>
        <taxon>Pseudomonadati</taxon>
        <taxon>Pseudomonadota</taxon>
        <taxon>Gammaproteobacteria</taxon>
        <taxon>Pseudomonadales</taxon>
        <taxon>Marinobacteraceae</taxon>
        <taxon>Marinobacter</taxon>
    </lineage>
</organism>
<accession>A0ABV4WBV6</accession>
<evidence type="ECO:0000313" key="2">
    <source>
        <dbReference type="Proteomes" id="UP001576762"/>
    </source>
</evidence>
<evidence type="ECO:0000313" key="1">
    <source>
        <dbReference type="EMBL" id="MFB2717552.1"/>
    </source>
</evidence>